<evidence type="ECO:0000313" key="9">
    <source>
        <dbReference type="Proteomes" id="UP000013307"/>
    </source>
</evidence>
<feature type="domain" description="Type II secretion system protein GspF" evidence="7">
    <location>
        <begin position="403"/>
        <end position="524"/>
    </location>
</feature>
<feature type="transmembrane region" description="Helical" evidence="6">
    <location>
        <begin position="174"/>
        <end position="199"/>
    </location>
</feature>
<dbReference type="HOGENOM" id="CLU_452451_0_0_2"/>
<dbReference type="eggNOG" id="arCOG01808">
    <property type="taxonomic scope" value="Archaea"/>
</dbReference>
<dbReference type="KEGG" id="ast:Asulf_00246"/>
<organism evidence="8 9">
    <name type="scientific">Archaeoglobus sulfaticallidus PM70-1</name>
    <dbReference type="NCBI Taxonomy" id="387631"/>
    <lineage>
        <taxon>Archaea</taxon>
        <taxon>Methanobacteriati</taxon>
        <taxon>Methanobacteriota</taxon>
        <taxon>Archaeoglobi</taxon>
        <taxon>Archaeoglobales</taxon>
        <taxon>Archaeoglobaceae</taxon>
        <taxon>Archaeoglobus</taxon>
    </lineage>
</organism>
<reference evidence="8 9" key="1">
    <citation type="journal article" date="2013" name="Genome Announc.">
        <title>Complete Genome Sequence of the Thermophilic and Facultatively Chemolithoautotrophic Sulfate Reducer Archaeoglobus sulfaticallidus Strain PM70-1T.</title>
        <authorList>
            <person name="Stokke R."/>
            <person name="Hocking W.P."/>
            <person name="Steinsbu B.O."/>
            <person name="Steen I.H."/>
        </authorList>
    </citation>
    <scope>NUCLEOTIDE SEQUENCE [LARGE SCALE GENOMIC DNA]</scope>
    <source>
        <strain evidence="8">PM70-1</strain>
    </source>
</reference>
<dbReference type="PANTHER" id="PTHR35402:SF1">
    <property type="entry name" value="TYPE II SECRETION SYSTEM PROTEIN GSPF DOMAIN-CONTAINING PROTEIN"/>
    <property type="match status" value="1"/>
</dbReference>
<keyword evidence="9" id="KW-1185">Reference proteome</keyword>
<dbReference type="Pfam" id="PF00482">
    <property type="entry name" value="T2SSF"/>
    <property type="match status" value="1"/>
</dbReference>
<dbReference type="STRING" id="387631.Asulf_00246"/>
<feature type="transmembrane region" description="Helical" evidence="6">
    <location>
        <begin position="104"/>
        <end position="125"/>
    </location>
</feature>
<protein>
    <recommendedName>
        <fullName evidence="7">Type II secretion system protein GspF domain-containing protein</fullName>
    </recommendedName>
</protein>
<dbReference type="GO" id="GO:0005886">
    <property type="term" value="C:plasma membrane"/>
    <property type="evidence" value="ECO:0007669"/>
    <property type="project" value="UniProtKB-SubCell"/>
</dbReference>
<evidence type="ECO:0000313" key="8">
    <source>
        <dbReference type="EMBL" id="AGK60279.1"/>
    </source>
</evidence>
<gene>
    <name evidence="8" type="ORF">Asulf_00246</name>
</gene>
<feature type="transmembrane region" description="Helical" evidence="6">
    <location>
        <begin position="330"/>
        <end position="356"/>
    </location>
</feature>
<dbReference type="AlphaFoldDB" id="N0B9J9"/>
<feature type="transmembrane region" description="Helical" evidence="6">
    <location>
        <begin position="211"/>
        <end position="228"/>
    </location>
</feature>
<evidence type="ECO:0000256" key="4">
    <source>
        <dbReference type="ARBA" id="ARBA00022989"/>
    </source>
</evidence>
<feature type="transmembrane region" description="Helical" evidence="6">
    <location>
        <begin position="556"/>
        <end position="577"/>
    </location>
</feature>
<proteinExistence type="predicted"/>
<evidence type="ECO:0000256" key="1">
    <source>
        <dbReference type="ARBA" id="ARBA00004651"/>
    </source>
</evidence>
<feature type="transmembrane region" description="Helical" evidence="6">
    <location>
        <begin position="368"/>
        <end position="388"/>
    </location>
</feature>
<feature type="transmembrane region" description="Helical" evidence="6">
    <location>
        <begin position="507"/>
        <end position="529"/>
    </location>
</feature>
<dbReference type="PANTHER" id="PTHR35402">
    <property type="entry name" value="INTEGRAL MEMBRANE PROTEIN-RELATED"/>
    <property type="match status" value="1"/>
</dbReference>
<keyword evidence="4 6" id="KW-1133">Transmembrane helix</keyword>
<feature type="transmembrane region" description="Helical" evidence="6">
    <location>
        <begin position="287"/>
        <end position="310"/>
    </location>
</feature>
<feature type="transmembrane region" description="Helical" evidence="6">
    <location>
        <begin position="65"/>
        <end position="84"/>
    </location>
</feature>
<evidence type="ECO:0000259" key="7">
    <source>
        <dbReference type="Pfam" id="PF00482"/>
    </source>
</evidence>
<keyword evidence="3 6" id="KW-0812">Transmembrane</keyword>
<name>N0B9J9_9EURY</name>
<dbReference type="InterPro" id="IPR056569">
    <property type="entry name" value="ArlJ-like"/>
</dbReference>
<feature type="transmembrane region" description="Helical" evidence="6">
    <location>
        <begin position="140"/>
        <end position="162"/>
    </location>
</feature>
<dbReference type="InterPro" id="IPR018076">
    <property type="entry name" value="T2SS_GspF_dom"/>
</dbReference>
<dbReference type="Proteomes" id="UP000013307">
    <property type="component" value="Chromosome"/>
</dbReference>
<sequence>MEGITESIKNFGLQKINSALKAGFLDLTQNEFINSFIAKIIEIKDLLVQYLSNLSITHLNLEFDIFYIPIILIIISNLYSFVSLEKRRWKGEADGVARTLSINISVFLLNVFVTLYALILVFSILKRLRILIFEWPPNYIYVWTLLYALTLIFIVVAIENASKIMIKRGERKRLSLLLASLSILFAIVSVLIWEGIISIQIGGLILYPSDAYGILNVSAILNILMVLVHNEFPNVYRYFTEIEFRKKRYYHGGWGIWLFIIILLTLILSILIIVQLEVYAGILKLPFSYFLTIASLIFASIILILLYLAWPRREEGILKRRLDYIEVEKVFVYSTSAILSIAFAFTSVMIIIGNIGEIEFYDVTLDHIDFAVFASLSATGPVSFYLAYQNKKLFAIEELFAKFLIDLAESRRVGMPLGQAIKRASGGDYGLLTPYIVKMSYQMSAGLTFIEALEKFAASIKSKIIKRGVALIIEAFRSGGSISEALEVSAMHITEMKYLEKERRSNMTVYLLVIYVAFFVFLFTDAVLYKLFLPSLFEASAVMGAGAKTTLEEMKFLYFSAAFIQAFGNGVVAGVLADSRISTGTRHSFIMLLVAWALFKFFV</sequence>
<evidence type="ECO:0000256" key="5">
    <source>
        <dbReference type="ARBA" id="ARBA00023136"/>
    </source>
</evidence>
<evidence type="ECO:0000256" key="2">
    <source>
        <dbReference type="ARBA" id="ARBA00022475"/>
    </source>
</evidence>
<dbReference type="EMBL" id="CP005290">
    <property type="protein sequence ID" value="AGK60279.1"/>
    <property type="molecule type" value="Genomic_DNA"/>
</dbReference>
<keyword evidence="5 6" id="KW-0472">Membrane</keyword>
<accession>N0B9J9</accession>
<evidence type="ECO:0000256" key="3">
    <source>
        <dbReference type="ARBA" id="ARBA00022692"/>
    </source>
</evidence>
<comment type="subcellular location">
    <subcellularLocation>
        <location evidence="1">Cell membrane</location>
        <topology evidence="1">Multi-pass membrane protein</topology>
    </subcellularLocation>
</comment>
<feature type="transmembrane region" description="Helical" evidence="6">
    <location>
        <begin position="249"/>
        <end position="275"/>
    </location>
</feature>
<evidence type="ECO:0000256" key="6">
    <source>
        <dbReference type="SAM" id="Phobius"/>
    </source>
</evidence>
<keyword evidence="2" id="KW-1003">Cell membrane</keyword>